<evidence type="ECO:0000256" key="4">
    <source>
        <dbReference type="ARBA" id="ARBA00022679"/>
    </source>
</evidence>
<evidence type="ECO:0000256" key="11">
    <source>
        <dbReference type="SAM" id="MobiDB-lite"/>
    </source>
</evidence>
<gene>
    <name evidence="13" type="ORF">PGLA1383_LOCUS51438</name>
</gene>
<comment type="similarity">
    <text evidence="1">Belongs to the prefoldin subunit beta family.</text>
</comment>
<keyword evidence="5" id="KW-0547">Nucleotide-binding</keyword>
<dbReference type="Pfam" id="PF01920">
    <property type="entry name" value="Prefoldin_2"/>
    <property type="match status" value="1"/>
</dbReference>
<dbReference type="EC" id="2.7.10.2" evidence="2"/>
<feature type="compositionally biased region" description="Basic and acidic residues" evidence="11">
    <location>
        <begin position="199"/>
        <end position="214"/>
    </location>
</feature>
<keyword evidence="8" id="KW-0829">Tyrosine-protein kinase</keyword>
<evidence type="ECO:0000256" key="8">
    <source>
        <dbReference type="ARBA" id="ARBA00023137"/>
    </source>
</evidence>
<dbReference type="GO" id="GO:0005524">
    <property type="term" value="F:ATP binding"/>
    <property type="evidence" value="ECO:0007669"/>
    <property type="project" value="UniProtKB-KW"/>
</dbReference>
<dbReference type="InterPro" id="IPR052765">
    <property type="entry name" value="PGM-Related"/>
</dbReference>
<proteinExistence type="inferred from homology"/>
<evidence type="ECO:0000256" key="6">
    <source>
        <dbReference type="ARBA" id="ARBA00022777"/>
    </source>
</evidence>
<evidence type="ECO:0000256" key="5">
    <source>
        <dbReference type="ARBA" id="ARBA00022741"/>
    </source>
</evidence>
<dbReference type="Pfam" id="PF00300">
    <property type="entry name" value="His_Phos_1"/>
    <property type="match status" value="1"/>
</dbReference>
<feature type="active site" description="Proton donor/acceptor" evidence="9">
    <location>
        <position position="333"/>
    </location>
</feature>
<feature type="region of interest" description="Disordered" evidence="11">
    <location>
        <begin position="1"/>
        <end position="37"/>
    </location>
</feature>
<organism evidence="13 14">
    <name type="scientific">Polarella glacialis</name>
    <name type="common">Dinoflagellate</name>
    <dbReference type="NCBI Taxonomy" id="89957"/>
    <lineage>
        <taxon>Eukaryota</taxon>
        <taxon>Sar</taxon>
        <taxon>Alveolata</taxon>
        <taxon>Dinophyceae</taxon>
        <taxon>Suessiales</taxon>
        <taxon>Suessiaceae</taxon>
        <taxon>Polarella</taxon>
    </lineage>
</organism>
<feature type="binding site" evidence="10">
    <location>
        <position position="306"/>
    </location>
    <ligand>
        <name>substrate</name>
    </ligand>
</feature>
<protein>
    <recommendedName>
        <fullName evidence="2">non-specific protein-tyrosine kinase</fullName>
        <ecNumber evidence="2">2.7.10.2</ecNumber>
    </recommendedName>
</protein>
<dbReference type="SUPFAM" id="SSF53254">
    <property type="entry name" value="Phosphoglycerate mutase-like"/>
    <property type="match status" value="1"/>
</dbReference>
<evidence type="ECO:0000256" key="9">
    <source>
        <dbReference type="PIRSR" id="PIRSR613078-1"/>
    </source>
</evidence>
<feature type="compositionally biased region" description="Basic and acidic residues" evidence="11">
    <location>
        <begin position="1"/>
        <end position="25"/>
    </location>
</feature>
<keyword evidence="14" id="KW-1185">Reference proteome</keyword>
<feature type="region of interest" description="Disordered" evidence="11">
    <location>
        <begin position="179"/>
        <end position="232"/>
    </location>
</feature>
<dbReference type="SUPFAM" id="SSF46579">
    <property type="entry name" value="Prefoldin"/>
    <property type="match status" value="1"/>
</dbReference>
<dbReference type="GO" id="GO:0051082">
    <property type="term" value="F:unfolded protein binding"/>
    <property type="evidence" value="ECO:0007669"/>
    <property type="project" value="InterPro"/>
</dbReference>
<feature type="binding site" evidence="10">
    <location>
        <begin position="333"/>
        <end position="336"/>
    </location>
    <ligand>
        <name>substrate</name>
    </ligand>
</feature>
<feature type="active site" description="Tele-phosphohistidine intermediate" evidence="9">
    <location>
        <position position="251"/>
    </location>
</feature>
<dbReference type="SMART" id="SM00855">
    <property type="entry name" value="PGAM"/>
    <property type="match status" value="1"/>
</dbReference>
<comment type="caution">
    <text evidence="13">The sequence shown here is derived from an EMBL/GenBank/DDBJ whole genome shotgun (WGS) entry which is preliminary data.</text>
</comment>
<dbReference type="Pfam" id="PF22931">
    <property type="entry name" value="SAM_TNK"/>
    <property type="match status" value="1"/>
</dbReference>
<dbReference type="CDD" id="cd07067">
    <property type="entry name" value="HP_PGM_like"/>
    <property type="match status" value="1"/>
</dbReference>
<dbReference type="AlphaFoldDB" id="A0A813HEB2"/>
<keyword evidence="4" id="KW-0808">Transferase</keyword>
<evidence type="ECO:0000256" key="2">
    <source>
        <dbReference type="ARBA" id="ARBA00011903"/>
    </source>
</evidence>
<feature type="domain" description="ACK/TNK-like SAM" evidence="12">
    <location>
        <begin position="131"/>
        <end position="172"/>
    </location>
</feature>
<evidence type="ECO:0000256" key="1">
    <source>
        <dbReference type="ARBA" id="ARBA00008045"/>
    </source>
</evidence>
<dbReference type="Proteomes" id="UP000654075">
    <property type="component" value="Unassembled WGS sequence"/>
</dbReference>
<feature type="binding site" evidence="10">
    <location>
        <begin position="250"/>
        <end position="257"/>
    </location>
    <ligand>
        <name>substrate</name>
    </ligand>
</feature>
<evidence type="ECO:0000256" key="7">
    <source>
        <dbReference type="ARBA" id="ARBA00022840"/>
    </source>
</evidence>
<accession>A0A813HEB2</accession>
<dbReference type="GO" id="GO:0004715">
    <property type="term" value="F:non-membrane spanning protein tyrosine kinase activity"/>
    <property type="evidence" value="ECO:0007669"/>
    <property type="project" value="UniProtKB-EC"/>
</dbReference>
<sequence>MGKNDKKTNKREKDKGARRAARTTEEQEAEESEVAKQVKEVEERLGGLSKEMNVIEGKIKHYLLEAKRAELTEKELQPLPEDSKIYRQVGKMFLLQPKPDLASGWFSMVSWVLVPSPAMQAEMLGHLTTHSLSKFEEKLCKLGASKLEDIQYLRDDDLTSIGMNVVQIRKLQSTNKPAKKAWDKKVWDDDDDDDNDDDGDKKEGFQPDRQDLARQMRSLTDPPSFATKERKSIFWQEQAKGRPKRLIFIRHGESEANVMRSITASVPDHSLHLTAKGREQALDAGRRLKELIGEESATFIVSPYVRARETLNGILWAWDGVKPPIRQDLRIREQEYGNFDSPDIQAQHKEKKLFGPFYYRFPNGESPADCFDRASSFMESLYRSWQDNTFDNYVVVGHGMMILVTLMRLLCLSVEEFMSWESLENCEFIVLERPVLSDPKFKMAFTLAGGGAGKHVGDLRKKTVAQEPPAPAWDGDPSASLLKHLPVTVTGTGGYPAAGQDEIAKSTTS</sequence>
<dbReference type="InterPro" id="IPR055175">
    <property type="entry name" value="ACK/TNK-like_SAM"/>
</dbReference>
<dbReference type="InterPro" id="IPR013078">
    <property type="entry name" value="His_Pase_superF_clade-1"/>
</dbReference>
<keyword evidence="6" id="KW-0418">Kinase</keyword>
<dbReference type="EMBL" id="CAJNNV010031363">
    <property type="protein sequence ID" value="CAE8635866.1"/>
    <property type="molecule type" value="Genomic_DNA"/>
</dbReference>
<evidence type="ECO:0000313" key="13">
    <source>
        <dbReference type="EMBL" id="CAE8635866.1"/>
    </source>
</evidence>
<dbReference type="InterPro" id="IPR009053">
    <property type="entry name" value="Prefoldin"/>
</dbReference>
<feature type="compositionally biased region" description="Acidic residues" evidence="11">
    <location>
        <begin position="188"/>
        <end position="198"/>
    </location>
</feature>
<name>A0A813HEB2_POLGL</name>
<evidence type="ECO:0000259" key="12">
    <source>
        <dbReference type="Pfam" id="PF22931"/>
    </source>
</evidence>
<dbReference type="GO" id="GO:0006457">
    <property type="term" value="P:protein folding"/>
    <property type="evidence" value="ECO:0007669"/>
    <property type="project" value="InterPro"/>
</dbReference>
<dbReference type="Gene3D" id="1.10.287.370">
    <property type="match status" value="1"/>
</dbReference>
<reference evidence="13" key="1">
    <citation type="submission" date="2021-02" db="EMBL/GenBank/DDBJ databases">
        <authorList>
            <person name="Dougan E. K."/>
            <person name="Rhodes N."/>
            <person name="Thang M."/>
            <person name="Chan C."/>
        </authorList>
    </citation>
    <scope>NUCLEOTIDE SEQUENCE</scope>
</reference>
<evidence type="ECO:0000256" key="3">
    <source>
        <dbReference type="ARBA" id="ARBA00022443"/>
    </source>
</evidence>
<evidence type="ECO:0000256" key="10">
    <source>
        <dbReference type="PIRSR" id="PIRSR613078-2"/>
    </source>
</evidence>
<dbReference type="PANTHER" id="PTHR46192">
    <property type="entry name" value="BROAD-RANGE ACID PHOSPHATASE DET1"/>
    <property type="match status" value="1"/>
</dbReference>
<dbReference type="InterPro" id="IPR002777">
    <property type="entry name" value="PFD_beta-like"/>
</dbReference>
<dbReference type="Gene3D" id="3.40.50.1240">
    <property type="entry name" value="Phosphoglycerate mutase-like"/>
    <property type="match status" value="1"/>
</dbReference>
<keyword evidence="3" id="KW-0728">SH3 domain</keyword>
<dbReference type="OrthoDB" id="10261749at2759"/>
<dbReference type="InterPro" id="IPR029033">
    <property type="entry name" value="His_PPase_superfam"/>
</dbReference>
<dbReference type="GO" id="GO:0016272">
    <property type="term" value="C:prefoldin complex"/>
    <property type="evidence" value="ECO:0007669"/>
    <property type="project" value="InterPro"/>
</dbReference>
<evidence type="ECO:0000313" key="14">
    <source>
        <dbReference type="Proteomes" id="UP000654075"/>
    </source>
</evidence>
<keyword evidence="7" id="KW-0067">ATP-binding</keyword>